<accession>A0A0A6NZT0</accession>
<sequence length="97" mass="10699">MPSFYVLDVGHGNSAVLIDQKGVVVIDAGPKTELLKFLLWKNIAVIDVLLLSHADKDHIAGAINLLAAEEIAIRRVYVNSDSTKDSKVWDRLVQALY</sequence>
<proteinExistence type="predicted"/>
<dbReference type="InterPro" id="IPR052159">
    <property type="entry name" value="Competence_DNA_uptake"/>
</dbReference>
<dbReference type="SUPFAM" id="SSF56281">
    <property type="entry name" value="Metallo-hydrolase/oxidoreductase"/>
    <property type="match status" value="1"/>
</dbReference>
<dbReference type="PANTHER" id="PTHR30619">
    <property type="entry name" value="DNA INTERNALIZATION/COMPETENCE PROTEIN COMEC/REC2"/>
    <property type="match status" value="1"/>
</dbReference>
<comment type="caution">
    <text evidence="2">The sequence shown here is derived from an EMBL/GenBank/DDBJ whole genome shotgun (WGS) entry which is preliminary data.</text>
</comment>
<organism evidence="2 3">
    <name type="scientific">Candidatus Thiomargarita nelsonii</name>
    <dbReference type="NCBI Taxonomy" id="1003181"/>
    <lineage>
        <taxon>Bacteria</taxon>
        <taxon>Pseudomonadati</taxon>
        <taxon>Pseudomonadota</taxon>
        <taxon>Gammaproteobacteria</taxon>
        <taxon>Thiotrichales</taxon>
        <taxon>Thiotrichaceae</taxon>
        <taxon>Thiomargarita</taxon>
    </lineage>
</organism>
<dbReference type="EMBL" id="LUTY01002575">
    <property type="protein sequence ID" value="OAD20027.1"/>
    <property type="molecule type" value="Genomic_DNA"/>
</dbReference>
<protein>
    <submittedName>
        <fullName evidence="2">Metallo-beta-lactamase superfamily protein</fullName>
    </submittedName>
</protein>
<feature type="domain" description="Metallo-beta-lactamase" evidence="1">
    <location>
        <begin position="8"/>
        <end position="88"/>
    </location>
</feature>
<keyword evidence="3" id="KW-1185">Reference proteome</keyword>
<dbReference type="Proteomes" id="UP000076962">
    <property type="component" value="Unassembled WGS sequence"/>
</dbReference>
<dbReference type="InterPro" id="IPR001279">
    <property type="entry name" value="Metallo-B-lactamas"/>
</dbReference>
<dbReference type="Gene3D" id="3.60.15.10">
    <property type="entry name" value="Ribonuclease Z/Hydroxyacylglutathione hydrolase-like"/>
    <property type="match status" value="1"/>
</dbReference>
<evidence type="ECO:0000313" key="2">
    <source>
        <dbReference type="EMBL" id="OAD20027.1"/>
    </source>
</evidence>
<dbReference type="PANTHER" id="PTHR30619:SF1">
    <property type="entry name" value="RECOMBINATION PROTEIN 2"/>
    <property type="match status" value="1"/>
</dbReference>
<dbReference type="Pfam" id="PF00753">
    <property type="entry name" value="Lactamase_B"/>
    <property type="match status" value="1"/>
</dbReference>
<reference evidence="2 3" key="1">
    <citation type="submission" date="2016-05" db="EMBL/GenBank/DDBJ databases">
        <title>Single-cell genome of chain-forming Candidatus Thiomargarita nelsonii and comparison to other large sulfur-oxidizing bacteria.</title>
        <authorList>
            <person name="Winkel M."/>
            <person name="Salman V."/>
            <person name="Woyke T."/>
            <person name="Schulz-Vogt H."/>
            <person name="Richter M."/>
            <person name="Flood B."/>
            <person name="Bailey J."/>
            <person name="Amann R."/>
            <person name="Mussmann M."/>
        </authorList>
    </citation>
    <scope>NUCLEOTIDE SEQUENCE [LARGE SCALE GENOMIC DNA]</scope>
    <source>
        <strain evidence="2 3">THI036</strain>
    </source>
</reference>
<evidence type="ECO:0000259" key="1">
    <source>
        <dbReference type="Pfam" id="PF00753"/>
    </source>
</evidence>
<name>A0A0A6NZT0_9GAMM</name>
<gene>
    <name evidence="2" type="ORF">THIOM_004299</name>
</gene>
<dbReference type="InterPro" id="IPR036866">
    <property type="entry name" value="RibonucZ/Hydroxyglut_hydro"/>
</dbReference>
<dbReference type="AlphaFoldDB" id="A0A0A6NZT0"/>
<feature type="non-terminal residue" evidence="2">
    <location>
        <position position="97"/>
    </location>
</feature>
<evidence type="ECO:0000313" key="3">
    <source>
        <dbReference type="Proteomes" id="UP000076962"/>
    </source>
</evidence>